<proteinExistence type="predicted"/>
<dbReference type="InterPro" id="IPR025698">
    <property type="entry name" value="2TM_dom"/>
</dbReference>
<dbReference type="Proteomes" id="UP001155010">
    <property type="component" value="Unassembled WGS sequence"/>
</dbReference>
<evidence type="ECO:0000259" key="2">
    <source>
        <dbReference type="Pfam" id="PF13239"/>
    </source>
</evidence>
<keyword evidence="1" id="KW-0472">Membrane</keyword>
<organism evidence="3 4">
    <name type="scientific">Salinibacter ruber</name>
    <dbReference type="NCBI Taxonomy" id="146919"/>
    <lineage>
        <taxon>Bacteria</taxon>
        <taxon>Pseudomonadati</taxon>
        <taxon>Rhodothermota</taxon>
        <taxon>Rhodothermia</taxon>
        <taxon>Rhodothermales</taxon>
        <taxon>Salinibacteraceae</taxon>
        <taxon>Salinibacter</taxon>
    </lineage>
</organism>
<dbReference type="Pfam" id="PF13239">
    <property type="entry name" value="2TM"/>
    <property type="match status" value="1"/>
</dbReference>
<dbReference type="EMBL" id="JANUBB010000006">
    <property type="protein sequence ID" value="MCS3951806.1"/>
    <property type="molecule type" value="Genomic_DNA"/>
</dbReference>
<gene>
    <name evidence="3" type="ORF">GGP83_001758</name>
</gene>
<evidence type="ECO:0000256" key="1">
    <source>
        <dbReference type="SAM" id="Phobius"/>
    </source>
</evidence>
<evidence type="ECO:0000313" key="3">
    <source>
        <dbReference type="EMBL" id="MCS3951806.1"/>
    </source>
</evidence>
<reference evidence="3" key="1">
    <citation type="submission" date="2022-08" db="EMBL/GenBank/DDBJ databases">
        <title>Genomic Encyclopedia of Type Strains, Phase V (KMG-V): Genome sequencing to study the core and pangenomes of soil and plant-associated prokaryotes.</title>
        <authorList>
            <person name="Whitman W."/>
        </authorList>
    </citation>
    <scope>NUCLEOTIDE SEQUENCE</scope>
    <source>
        <strain evidence="3">SP2017</strain>
    </source>
</reference>
<sequence>MEKETDRHVRQLVAFYVHFVAFLAVNAMLVGINLATSPSVFWAIWPISG</sequence>
<dbReference type="RefSeq" id="WP_208424900.1">
    <property type="nucleotide sequence ID" value="NZ_JANTZO010000008.1"/>
</dbReference>
<accession>A0A9X2U8M4</accession>
<keyword evidence="1" id="KW-0812">Transmembrane</keyword>
<feature type="transmembrane region" description="Helical" evidence="1">
    <location>
        <begin position="12"/>
        <end position="32"/>
    </location>
</feature>
<name>A0A9X2U8M4_9BACT</name>
<keyword evidence="1" id="KW-1133">Transmembrane helix</keyword>
<feature type="domain" description="2TM" evidence="2">
    <location>
        <begin position="5"/>
        <end position="47"/>
    </location>
</feature>
<comment type="caution">
    <text evidence="3">The sequence shown here is derived from an EMBL/GenBank/DDBJ whole genome shotgun (WGS) entry which is preliminary data.</text>
</comment>
<evidence type="ECO:0000313" key="4">
    <source>
        <dbReference type="Proteomes" id="UP001155010"/>
    </source>
</evidence>
<protein>
    <recommendedName>
        <fullName evidence="2">2TM domain-containing protein</fullName>
    </recommendedName>
</protein>
<dbReference type="AlphaFoldDB" id="A0A9X2U8M4"/>